<name>A0L8G7_MAGMM</name>
<dbReference type="Gene3D" id="1.10.150.250">
    <property type="entry name" value="Flavinator of succinate dehydrogenase"/>
    <property type="match status" value="1"/>
</dbReference>
<dbReference type="InterPro" id="IPR036714">
    <property type="entry name" value="SDH_sf"/>
</dbReference>
<evidence type="ECO:0000256" key="3">
    <source>
        <dbReference type="ARBA" id="ARBA00023186"/>
    </source>
</evidence>
<dbReference type="OrthoDB" id="9807264at2"/>
<dbReference type="InterPro" id="IPR005631">
    <property type="entry name" value="SDH"/>
</dbReference>
<dbReference type="EMBL" id="CP000471">
    <property type="protein sequence ID" value="ABK44260.1"/>
    <property type="molecule type" value="Genomic_DNA"/>
</dbReference>
<dbReference type="Proteomes" id="UP000002586">
    <property type="component" value="Chromosome"/>
</dbReference>
<dbReference type="RefSeq" id="WP_011713408.1">
    <property type="nucleotide sequence ID" value="NC_008576.1"/>
</dbReference>
<comment type="similarity">
    <text evidence="1">Belongs to the SdhE FAD assembly factor family.</text>
</comment>
<dbReference type="Pfam" id="PF03937">
    <property type="entry name" value="Sdh5"/>
    <property type="match status" value="1"/>
</dbReference>
<sequence length="99" mass="11596">MPGDDTDRQHTLEQLKRRVTYEVTRRSMFEAELLFQRFLDAEISKFDETLCEAFLNLLVYPDADLLDWMAGIKEPPVGVDLQLLQRINHHWPHAGKESV</sequence>
<dbReference type="KEGG" id="mgm:Mmc1_1752"/>
<evidence type="ECO:0000256" key="2">
    <source>
        <dbReference type="ARBA" id="ARBA00019418"/>
    </source>
</evidence>
<dbReference type="eggNOG" id="COG2938">
    <property type="taxonomic scope" value="Bacteria"/>
</dbReference>
<reference evidence="5" key="1">
    <citation type="journal article" date="2009" name="Appl. Environ. Microbiol.">
        <title>Complete genome sequence of the chemolithoautotrophic marine magnetotactic coccus strain MC-1.</title>
        <authorList>
            <person name="Schubbe S."/>
            <person name="Williams T.J."/>
            <person name="Xie G."/>
            <person name="Kiss H.E."/>
            <person name="Brettin T.S."/>
            <person name="Martinez D."/>
            <person name="Ross C.A."/>
            <person name="Schuler D."/>
            <person name="Cox B.L."/>
            <person name="Nealson K.H."/>
            <person name="Bazylinski D.A."/>
        </authorList>
    </citation>
    <scope>NUCLEOTIDE SEQUENCE [LARGE SCALE GENOMIC DNA]</scope>
    <source>
        <strain evidence="5">ATCC BAA-1437 / JCM 17883 / MC-1</strain>
    </source>
</reference>
<reference evidence="4 5" key="2">
    <citation type="journal article" date="2012" name="Int. J. Syst. Evol. Microbiol.">
        <title>Magnetococcus marinus gen. nov., sp. nov., a marine, magnetotactic bacterium that represents a novel lineage (Magnetococcaceae fam. nov.; Magnetococcales ord. nov.) at the base of the Alphaproteobacteria.</title>
        <authorList>
            <person name="Bazylinski D.A."/>
            <person name="Williams T.J."/>
            <person name="Lefevre C.T."/>
            <person name="Berg R.J."/>
            <person name="Zhang C.L."/>
            <person name="Bowser S.S."/>
            <person name="Dean A.J."/>
            <person name="Beveridge T.J."/>
        </authorList>
    </citation>
    <scope>NUCLEOTIDE SEQUENCE [LARGE SCALE GENOMIC DNA]</scope>
    <source>
        <strain evidence="5">ATCC BAA-1437 / JCM 17883 / MC-1</strain>
    </source>
</reference>
<keyword evidence="5" id="KW-1185">Reference proteome</keyword>
<dbReference type="AlphaFoldDB" id="A0L8G7"/>
<evidence type="ECO:0000313" key="5">
    <source>
        <dbReference type="Proteomes" id="UP000002586"/>
    </source>
</evidence>
<dbReference type="SUPFAM" id="SSF109910">
    <property type="entry name" value="YgfY-like"/>
    <property type="match status" value="1"/>
</dbReference>
<accession>A0L8G7</accession>
<evidence type="ECO:0000256" key="1">
    <source>
        <dbReference type="ARBA" id="ARBA00008571"/>
    </source>
</evidence>
<dbReference type="HOGENOM" id="CLU_2316939_0_0_5"/>
<dbReference type="STRING" id="156889.Mmc1_1752"/>
<organism evidence="4 5">
    <name type="scientific">Magnetococcus marinus (strain ATCC BAA-1437 / JCM 17883 / MC-1)</name>
    <dbReference type="NCBI Taxonomy" id="156889"/>
    <lineage>
        <taxon>Bacteria</taxon>
        <taxon>Pseudomonadati</taxon>
        <taxon>Pseudomonadota</taxon>
        <taxon>Magnetococcia</taxon>
        <taxon>Magnetococcales</taxon>
        <taxon>Magnetococcaceae</taxon>
        <taxon>Magnetococcus</taxon>
    </lineage>
</organism>
<evidence type="ECO:0000313" key="4">
    <source>
        <dbReference type="EMBL" id="ABK44260.1"/>
    </source>
</evidence>
<keyword evidence="3" id="KW-0143">Chaperone</keyword>
<gene>
    <name evidence="4" type="ordered locus">Mmc1_1752</name>
</gene>
<proteinExistence type="inferred from homology"/>
<protein>
    <recommendedName>
        <fullName evidence="2">FAD assembly factor SdhE</fullName>
    </recommendedName>
</protein>